<dbReference type="GO" id="GO:0005737">
    <property type="term" value="C:cytoplasm"/>
    <property type="evidence" value="ECO:0007669"/>
    <property type="project" value="InterPro"/>
</dbReference>
<dbReference type="GO" id="GO:0006796">
    <property type="term" value="P:phosphate-containing compound metabolic process"/>
    <property type="evidence" value="ECO:0007669"/>
    <property type="project" value="InterPro"/>
</dbReference>
<keyword evidence="2" id="KW-1185">Reference proteome</keyword>
<dbReference type="Pfam" id="PF00719">
    <property type="entry name" value="Pyrophosphatase"/>
    <property type="match status" value="1"/>
</dbReference>
<dbReference type="EMBL" id="CAJJDM010000003">
    <property type="protein sequence ID" value="CAD8044317.1"/>
    <property type="molecule type" value="Genomic_DNA"/>
</dbReference>
<dbReference type="AlphaFoldDB" id="A0A8S1JQZ8"/>
<dbReference type="Proteomes" id="UP000688137">
    <property type="component" value="Unassembled WGS sequence"/>
</dbReference>
<dbReference type="InterPro" id="IPR008162">
    <property type="entry name" value="Pyrophosphatase"/>
</dbReference>
<gene>
    <name evidence="1" type="ORF">PPRIM_AZ9-3.1.T0060400</name>
</gene>
<comment type="caution">
    <text evidence="1">The sequence shown here is derived from an EMBL/GenBank/DDBJ whole genome shotgun (WGS) entry which is preliminary data.</text>
</comment>
<dbReference type="GO" id="GO:0004427">
    <property type="term" value="F:inorganic diphosphate phosphatase activity"/>
    <property type="evidence" value="ECO:0007669"/>
    <property type="project" value="InterPro"/>
</dbReference>
<organism evidence="1 2">
    <name type="scientific">Paramecium primaurelia</name>
    <dbReference type="NCBI Taxonomy" id="5886"/>
    <lineage>
        <taxon>Eukaryota</taxon>
        <taxon>Sar</taxon>
        <taxon>Alveolata</taxon>
        <taxon>Ciliophora</taxon>
        <taxon>Intramacronucleata</taxon>
        <taxon>Oligohymenophorea</taxon>
        <taxon>Peniculida</taxon>
        <taxon>Parameciidae</taxon>
        <taxon>Paramecium</taxon>
    </lineage>
</organism>
<protein>
    <submittedName>
        <fullName evidence="1">Uncharacterized protein</fullName>
    </submittedName>
</protein>
<dbReference type="GO" id="GO:0000287">
    <property type="term" value="F:magnesium ion binding"/>
    <property type="evidence" value="ECO:0007669"/>
    <property type="project" value="InterPro"/>
</dbReference>
<evidence type="ECO:0000313" key="1">
    <source>
        <dbReference type="EMBL" id="CAD8044317.1"/>
    </source>
</evidence>
<reference evidence="1" key="1">
    <citation type="submission" date="2021-01" db="EMBL/GenBank/DDBJ databases">
        <authorList>
            <consortium name="Genoscope - CEA"/>
            <person name="William W."/>
        </authorList>
    </citation>
    <scope>NUCLEOTIDE SEQUENCE</scope>
</reference>
<proteinExistence type="predicted"/>
<evidence type="ECO:0000313" key="2">
    <source>
        <dbReference type="Proteomes" id="UP000688137"/>
    </source>
</evidence>
<accession>A0A8S1JQZ8</accession>
<name>A0A8S1JQZ8_PARPR</name>
<sequence>MESSLLAQNLKAYQLTKNNLVSYQRYKDNSIIEVLVTYNHLLQQYVNIQPTLGNHGFIPQTYRNQQDLIDILVFYLVEIGPISLVEAGVIEITHMIDFGEINDKINAVAKNDRIQKSRIFQKSKVSFEDYNQNLIVEIFKRKLDSQKFNKEKIKLYKNKFLNNL</sequence>